<dbReference type="PROSITE" id="PS50113">
    <property type="entry name" value="PAC"/>
    <property type="match status" value="2"/>
</dbReference>
<dbReference type="PANTHER" id="PTHR43155:SF2">
    <property type="entry name" value="CYCLIC DI-GMP PHOSPHODIESTERASE PA4108"/>
    <property type="match status" value="1"/>
</dbReference>
<evidence type="ECO:0000259" key="1">
    <source>
        <dbReference type="PROSITE" id="PS50112"/>
    </source>
</evidence>
<name>A0A7Z7LF00_9BACT</name>
<dbReference type="EMBL" id="LS974202">
    <property type="protein sequence ID" value="SSC12861.1"/>
    <property type="molecule type" value="Genomic_DNA"/>
</dbReference>
<dbReference type="InterPro" id="IPR037522">
    <property type="entry name" value="HD_GYP_dom"/>
</dbReference>
<evidence type="ECO:0000259" key="2">
    <source>
        <dbReference type="PROSITE" id="PS50113"/>
    </source>
</evidence>
<dbReference type="PROSITE" id="PS50112">
    <property type="entry name" value="PAS"/>
    <property type="match status" value="1"/>
</dbReference>
<sequence length="1052" mass="120624">MDRGFYNHSMNALQALEERIKELNCLYTLSRLLADSRTVEEAVGAVLKTLPPAFQFPDSAISRVLIDGRVYSSREEWFPDRSIGCKLLIGGREAGCVEVSYFPAESGEHPEFLPEEEKLLATVAHNLASTIERVNFFNELTESKERLSFAIEASREGVWDWNIETGEVYFSQRWKEMLGYFDHEIENRLEEWESRVFPGDLEKVERELRRCLSGEIPYYEVEYRVMTRNGSYKWILDRGKVVLRDARGRALRMVGTHTDLTEHHRIEDQLRRYNRALSFLSEVNQFLVRVTDEEELLKGTCSIATELGGYALAWIAYKVPSSSDLKPVVSSGLAKTYPEKISVTFDESELGRSAVGTAVRTGRTVIKSSIDKNPEYSPWKVVVDSYGLKSAISLPLKIEEETIGALNIYSTDENAFDQEEVRLLEELSGDLSYGILSLRNRRKLEHLNRVLLSIRSINQLIVREEDRGTLIRKITDLLTRLRSYDNSLLVIMDENMKVVDWSSSGFEGERLEKMNMAFKEIILPSFITRVFTSDEVLMISNEEYRRSSLYDDDQTEHVVLLKSLKSADRIFGFIAAIMPENFAQDLEERSLFGEIANDIALAISKIELKNERESLQKRFALFMDKFPGAVFMQDRDLRLSYFNKYMEKYFGIDRNFLGKSADQLLTGEWGRSMLEHDRNIWLGKSISEELMARCADGRDRIFFMQKFPISSGSDTPMIGGIALDITDRKLSEIMATRLGRVLDWSVNEIYVFDHETLRFLLANRGAIENTGYSMDELKEMTPLDLKKETSPDEFKKITEYLKNGKNRSVVFETVHTRKDGTKYPVEVRLQLHDDNMGKVFVAVIVDITERKKAEDSVRKSLESLIRTLSALVESRDPYTYGHQKRVSELATAIAARVFADDIRGKDRTESVRVAALLHDIGKNAVPAEILTKPVQLNKIEFELVKEHARQGYEILKEVYFPWPIAEIVRQHHERLDGSGYPDKLTDDSVCLEARIIAVADVVEAMSSHRPYRAALGIEEALKEIRKNAGRLYDPTVVKACLEIFKEGFEFSE</sequence>
<dbReference type="InterPro" id="IPR035965">
    <property type="entry name" value="PAS-like_dom_sf"/>
</dbReference>
<feature type="domain" description="PAC" evidence="2">
    <location>
        <begin position="219"/>
        <end position="272"/>
    </location>
</feature>
<dbReference type="PANTHER" id="PTHR43155">
    <property type="entry name" value="CYCLIC DI-GMP PHOSPHODIESTERASE PA4108-RELATED"/>
    <property type="match status" value="1"/>
</dbReference>
<dbReference type="Pfam" id="PF13487">
    <property type="entry name" value="HD_5"/>
    <property type="match status" value="1"/>
</dbReference>
<dbReference type="Proteomes" id="UP000250796">
    <property type="component" value="Chromosome MESINF"/>
</dbReference>
<dbReference type="Pfam" id="PF13185">
    <property type="entry name" value="GAF_2"/>
    <property type="match status" value="1"/>
</dbReference>
<dbReference type="PROSITE" id="PS51832">
    <property type="entry name" value="HD_GYP"/>
    <property type="match status" value="1"/>
</dbReference>
<evidence type="ECO:0000259" key="4">
    <source>
        <dbReference type="PROSITE" id="PS51832"/>
    </source>
</evidence>
<feature type="domain" description="PAS" evidence="1">
    <location>
        <begin position="143"/>
        <end position="215"/>
    </location>
</feature>
<reference evidence="5 6" key="1">
    <citation type="submission" date="2017-01" db="EMBL/GenBank/DDBJ databases">
        <authorList>
            <person name="Erauso G."/>
        </authorList>
    </citation>
    <scope>NUCLEOTIDE SEQUENCE [LARGE SCALE GENOMIC DNA]</scope>
    <source>
        <strain evidence="5">MESINF1</strain>
    </source>
</reference>
<feature type="domain" description="HD" evidence="3">
    <location>
        <begin position="879"/>
        <end position="1005"/>
    </location>
</feature>
<dbReference type="Pfam" id="PF08447">
    <property type="entry name" value="PAS_3"/>
    <property type="match status" value="1"/>
</dbReference>
<dbReference type="InterPro" id="IPR001610">
    <property type="entry name" value="PAC"/>
</dbReference>
<dbReference type="Pfam" id="PF13426">
    <property type="entry name" value="PAS_9"/>
    <property type="match status" value="1"/>
</dbReference>
<dbReference type="Gene3D" id="3.30.450.20">
    <property type="entry name" value="PAS domain"/>
    <property type="match status" value="3"/>
</dbReference>
<dbReference type="Pfam" id="PF08448">
    <property type="entry name" value="PAS_4"/>
    <property type="match status" value="1"/>
</dbReference>
<dbReference type="PROSITE" id="PS51831">
    <property type="entry name" value="HD"/>
    <property type="match status" value="1"/>
</dbReference>
<dbReference type="Gene3D" id="1.10.3210.10">
    <property type="entry name" value="Hypothetical protein af1432"/>
    <property type="match status" value="1"/>
</dbReference>
<dbReference type="InterPro" id="IPR003018">
    <property type="entry name" value="GAF"/>
</dbReference>
<dbReference type="InterPro" id="IPR006674">
    <property type="entry name" value="HD_domain"/>
</dbReference>
<dbReference type="CDD" id="cd00130">
    <property type="entry name" value="PAS"/>
    <property type="match status" value="3"/>
</dbReference>
<dbReference type="SMART" id="SM00471">
    <property type="entry name" value="HDc"/>
    <property type="match status" value="1"/>
</dbReference>
<dbReference type="SUPFAM" id="SSF55781">
    <property type="entry name" value="GAF domain-like"/>
    <property type="match status" value="2"/>
</dbReference>
<organism evidence="5 6">
    <name type="scientific">Mesotoga infera</name>
    <dbReference type="NCBI Taxonomy" id="1236046"/>
    <lineage>
        <taxon>Bacteria</taxon>
        <taxon>Thermotogati</taxon>
        <taxon>Thermotogota</taxon>
        <taxon>Thermotogae</taxon>
        <taxon>Kosmotogales</taxon>
        <taxon>Kosmotogaceae</taxon>
        <taxon>Mesotoga</taxon>
    </lineage>
</organism>
<dbReference type="Gene3D" id="3.30.450.40">
    <property type="match status" value="2"/>
</dbReference>
<protein>
    <submittedName>
        <fullName evidence="5">Putative domain HDIG-containing protein</fullName>
    </submittedName>
</protein>
<dbReference type="NCBIfam" id="TIGR00277">
    <property type="entry name" value="HDIG"/>
    <property type="match status" value="1"/>
</dbReference>
<keyword evidence="6" id="KW-1185">Reference proteome</keyword>
<dbReference type="InterPro" id="IPR006675">
    <property type="entry name" value="HDIG_dom"/>
</dbReference>
<evidence type="ECO:0000313" key="6">
    <source>
        <dbReference type="Proteomes" id="UP000250796"/>
    </source>
</evidence>
<evidence type="ECO:0000259" key="3">
    <source>
        <dbReference type="PROSITE" id="PS51831"/>
    </source>
</evidence>
<dbReference type="AlphaFoldDB" id="A0A7Z7LF00"/>
<feature type="domain" description="HD-GYP" evidence="4">
    <location>
        <begin position="857"/>
        <end position="1052"/>
    </location>
</feature>
<dbReference type="KEGG" id="minf:MESINF_1417"/>
<dbReference type="SMART" id="SM00086">
    <property type="entry name" value="PAC"/>
    <property type="match status" value="3"/>
</dbReference>
<dbReference type="RefSeq" id="WP_231936646.1">
    <property type="nucleotide sequence ID" value="NZ_LS974202.1"/>
</dbReference>
<dbReference type="InterPro" id="IPR013656">
    <property type="entry name" value="PAS_4"/>
</dbReference>
<gene>
    <name evidence="5" type="ORF">MESINF_1417</name>
</gene>
<dbReference type="SMART" id="SM00065">
    <property type="entry name" value="GAF"/>
    <property type="match status" value="2"/>
</dbReference>
<dbReference type="SMART" id="SM00091">
    <property type="entry name" value="PAS"/>
    <property type="match status" value="3"/>
</dbReference>
<proteinExistence type="predicted"/>
<dbReference type="InterPro" id="IPR000700">
    <property type="entry name" value="PAS-assoc_C"/>
</dbReference>
<dbReference type="InterPro" id="IPR003607">
    <property type="entry name" value="HD/PDEase_dom"/>
</dbReference>
<evidence type="ECO:0000313" key="5">
    <source>
        <dbReference type="EMBL" id="SSC12861.1"/>
    </source>
</evidence>
<dbReference type="SUPFAM" id="SSF109604">
    <property type="entry name" value="HD-domain/PDEase-like"/>
    <property type="match status" value="1"/>
</dbReference>
<feature type="domain" description="PAC" evidence="2">
    <location>
        <begin position="807"/>
        <end position="859"/>
    </location>
</feature>
<dbReference type="CDD" id="cd00077">
    <property type="entry name" value="HDc"/>
    <property type="match status" value="1"/>
</dbReference>
<dbReference type="InterPro" id="IPR013655">
    <property type="entry name" value="PAS_fold_3"/>
</dbReference>
<dbReference type="SUPFAM" id="SSF55785">
    <property type="entry name" value="PYP-like sensor domain (PAS domain)"/>
    <property type="match status" value="3"/>
</dbReference>
<dbReference type="InterPro" id="IPR000014">
    <property type="entry name" value="PAS"/>
</dbReference>
<dbReference type="InterPro" id="IPR029016">
    <property type="entry name" value="GAF-like_dom_sf"/>
</dbReference>
<dbReference type="NCBIfam" id="TIGR00229">
    <property type="entry name" value="sensory_box"/>
    <property type="match status" value="3"/>
</dbReference>
<accession>A0A7Z7LF00</accession>